<organism evidence="1 2">
    <name type="scientific">Antricoccus suffuscus</name>
    <dbReference type="NCBI Taxonomy" id="1629062"/>
    <lineage>
        <taxon>Bacteria</taxon>
        <taxon>Bacillati</taxon>
        <taxon>Actinomycetota</taxon>
        <taxon>Actinomycetes</taxon>
        <taxon>Geodermatophilales</taxon>
        <taxon>Antricoccaceae</taxon>
        <taxon>Antricoccus</taxon>
    </lineage>
</organism>
<accession>A0A2T0ZTQ1</accession>
<evidence type="ECO:0000313" key="1">
    <source>
        <dbReference type="EMBL" id="PRZ39731.1"/>
    </source>
</evidence>
<reference evidence="1 2" key="1">
    <citation type="submission" date="2018-03" db="EMBL/GenBank/DDBJ databases">
        <title>Genomic Encyclopedia of Archaeal and Bacterial Type Strains, Phase II (KMG-II): from individual species to whole genera.</title>
        <authorList>
            <person name="Goeker M."/>
        </authorList>
    </citation>
    <scope>NUCLEOTIDE SEQUENCE [LARGE SCALE GENOMIC DNA]</scope>
    <source>
        <strain evidence="1 2">DSM 100065</strain>
    </source>
</reference>
<dbReference type="RefSeq" id="WP_106350451.1">
    <property type="nucleotide sequence ID" value="NZ_PVUE01000018.1"/>
</dbReference>
<protein>
    <recommendedName>
        <fullName evidence="3">Ribbon-helix-helix CopG family protein</fullName>
    </recommendedName>
</protein>
<name>A0A2T0ZTQ1_9ACTN</name>
<evidence type="ECO:0008006" key="3">
    <source>
        <dbReference type="Google" id="ProtNLM"/>
    </source>
</evidence>
<sequence>MTTKDYDAAAEWAETEMTLPKNSATARRGDQAAAYGKTVLERALGGRPSIDPDAAPGQHSKVRQVRLSQAVNDQLEAIAHHQHRRTSDVMRDALAEYLSTHSGR</sequence>
<evidence type="ECO:0000313" key="2">
    <source>
        <dbReference type="Proteomes" id="UP000237752"/>
    </source>
</evidence>
<dbReference type="EMBL" id="PVUE01000018">
    <property type="protein sequence ID" value="PRZ39731.1"/>
    <property type="molecule type" value="Genomic_DNA"/>
</dbReference>
<dbReference type="OrthoDB" id="5193415at2"/>
<keyword evidence="2" id="KW-1185">Reference proteome</keyword>
<dbReference type="Proteomes" id="UP000237752">
    <property type="component" value="Unassembled WGS sequence"/>
</dbReference>
<proteinExistence type="predicted"/>
<dbReference type="AlphaFoldDB" id="A0A2T0ZTQ1"/>
<comment type="caution">
    <text evidence="1">The sequence shown here is derived from an EMBL/GenBank/DDBJ whole genome shotgun (WGS) entry which is preliminary data.</text>
</comment>
<gene>
    <name evidence="1" type="ORF">CLV47_11895</name>
</gene>